<proteinExistence type="predicted"/>
<dbReference type="AlphaFoldDB" id="A0A3B6NXN8"/>
<name>A0A3B6NXN8_WHEAT</name>
<dbReference type="Gramene" id="TraesNOR6A03G03440780.1">
    <property type="protein sequence ID" value="TraesNOR6A03G03440780.1"/>
    <property type="gene ID" value="TraesNOR6A03G03440780"/>
</dbReference>
<sequence length="343" mass="37438">MAAVVELPVSATLTLDRKGVSVGIVVAINLVSIEWIEMECMLAKDQVKKEIMIRITELDKKRRVDMLVLLGLCRQADFNAGKPKSSLDVAANLSNRPSTTRKGDTLTVSNNDERLLSSSRDVKLATARDLTEEVVAKLHNEIEKCSTGEVLVHEKNTKTYIIKSVNPLVDDVEAVLGCQQVDHLVSCNVTDSTLSSIQSTCVVASGNSPKVPANTCIGQQNVNVGTSDIHRNNKADGMHQKREARTGGDNHCIESSSKGTLEPIKTHGTDGKEADIVGTPKAKNVSHDSSSDVDAKNEVNSDEVPLSKIHKLNPKSKYTSFTLHENMNYNLSLNIHIHIYEVH</sequence>
<reference evidence="2" key="1">
    <citation type="submission" date="2018-08" db="EMBL/GenBank/DDBJ databases">
        <authorList>
            <person name="Rossello M."/>
        </authorList>
    </citation>
    <scope>NUCLEOTIDE SEQUENCE [LARGE SCALE GENOMIC DNA]</scope>
    <source>
        <strain evidence="2">cv. Chinese Spring</strain>
    </source>
</reference>
<dbReference type="EnsemblPlants" id="TraesCS6A02G391000.1">
    <property type="protein sequence ID" value="TraesCS6A02G391000.1"/>
    <property type="gene ID" value="TraesCS6A02G391000"/>
</dbReference>
<feature type="compositionally biased region" description="Basic and acidic residues" evidence="1">
    <location>
        <begin position="285"/>
        <end position="299"/>
    </location>
</feature>
<organism evidence="2">
    <name type="scientific">Triticum aestivum</name>
    <name type="common">Wheat</name>
    <dbReference type="NCBI Taxonomy" id="4565"/>
    <lineage>
        <taxon>Eukaryota</taxon>
        <taxon>Viridiplantae</taxon>
        <taxon>Streptophyta</taxon>
        <taxon>Embryophyta</taxon>
        <taxon>Tracheophyta</taxon>
        <taxon>Spermatophyta</taxon>
        <taxon>Magnoliopsida</taxon>
        <taxon>Liliopsida</taxon>
        <taxon>Poales</taxon>
        <taxon>Poaceae</taxon>
        <taxon>BOP clade</taxon>
        <taxon>Pooideae</taxon>
        <taxon>Triticodae</taxon>
        <taxon>Triticeae</taxon>
        <taxon>Triticinae</taxon>
        <taxon>Triticum</taxon>
    </lineage>
</organism>
<feature type="compositionally biased region" description="Basic and acidic residues" evidence="1">
    <location>
        <begin position="264"/>
        <end position="275"/>
    </location>
</feature>
<dbReference type="Gramene" id="TraesCS6A02G391000.1">
    <property type="protein sequence ID" value="TraesCS6A02G391000.1"/>
    <property type="gene ID" value="TraesCS6A02G391000"/>
</dbReference>
<dbReference type="OMA" id="EWIEMEC"/>
<dbReference type="Gramene" id="TraesCS6A03G0983200.1">
    <property type="protein sequence ID" value="TraesCS6A03G0983200.1.CDS"/>
    <property type="gene ID" value="TraesCS6A03G0983200"/>
</dbReference>
<accession>A0A3B6NXN8</accession>
<dbReference type="Proteomes" id="UP000019116">
    <property type="component" value="Chromosome 6A"/>
</dbReference>
<dbReference type="SMR" id="A0A3B6NXN8"/>
<feature type="region of interest" description="Disordered" evidence="1">
    <location>
        <begin position="232"/>
        <end position="301"/>
    </location>
</feature>
<reference evidence="2" key="2">
    <citation type="submission" date="2018-10" db="UniProtKB">
        <authorList>
            <consortium name="EnsemblPlants"/>
        </authorList>
    </citation>
    <scope>IDENTIFICATION</scope>
</reference>
<feature type="compositionally biased region" description="Basic and acidic residues" evidence="1">
    <location>
        <begin position="232"/>
        <end position="252"/>
    </location>
</feature>
<evidence type="ECO:0000313" key="3">
    <source>
        <dbReference type="Proteomes" id="UP000019116"/>
    </source>
</evidence>
<protein>
    <submittedName>
        <fullName evidence="2">Uncharacterized protein</fullName>
    </submittedName>
</protein>
<evidence type="ECO:0000256" key="1">
    <source>
        <dbReference type="SAM" id="MobiDB-lite"/>
    </source>
</evidence>
<evidence type="ECO:0000313" key="2">
    <source>
        <dbReference type="EnsemblPlants" id="TraesCS6A02G391000.1"/>
    </source>
</evidence>
<keyword evidence="3" id="KW-1185">Reference proteome</keyword>